<keyword evidence="2" id="KW-0378">Hydrolase</keyword>
<organism evidence="2 3">
    <name type="scientific">Agromyces mariniharenae</name>
    <dbReference type="NCBI Taxonomy" id="2604423"/>
    <lineage>
        <taxon>Bacteria</taxon>
        <taxon>Bacillati</taxon>
        <taxon>Actinomycetota</taxon>
        <taxon>Actinomycetes</taxon>
        <taxon>Micrococcales</taxon>
        <taxon>Microbacteriaceae</taxon>
        <taxon>Agromyces</taxon>
    </lineage>
</organism>
<keyword evidence="3" id="KW-1185">Reference proteome</keyword>
<protein>
    <submittedName>
        <fullName evidence="2">ATP-dependent endonuclease</fullName>
    </submittedName>
</protein>
<dbReference type="EMBL" id="VSSB01000001">
    <property type="protein sequence ID" value="TYL53699.1"/>
    <property type="molecule type" value="Genomic_DNA"/>
</dbReference>
<sequence length="188" mass="20743">MRREATVVLVEGESDRRALAALARRLERDLAASGAEVVPMDGVTNLRHHLAELDALDAPPRVLGLFDVGEQAHVARMLTAAGRGPADTTDDLEALGFFACTLDLEDELIRAAGPEVIEGVLAEHRDLARFRTFQQQPYQRDRPIEAQLRRFAGTAAGRKTWFAADVVEVLPLERMPQPMLRLLDAVGR</sequence>
<accession>A0A5S4V6M4</accession>
<dbReference type="Pfam" id="PF20469">
    <property type="entry name" value="OLD-like_TOPRIM"/>
    <property type="match status" value="1"/>
</dbReference>
<evidence type="ECO:0000259" key="1">
    <source>
        <dbReference type="Pfam" id="PF20469"/>
    </source>
</evidence>
<feature type="domain" description="OLD protein-like TOPRIM" evidence="1">
    <location>
        <begin position="6"/>
        <end position="62"/>
    </location>
</feature>
<evidence type="ECO:0000313" key="2">
    <source>
        <dbReference type="EMBL" id="TYL53699.1"/>
    </source>
</evidence>
<keyword evidence="2" id="KW-0540">Nuclease</keyword>
<gene>
    <name evidence="2" type="ORF">FYC51_08600</name>
</gene>
<keyword evidence="2" id="KW-0255">Endonuclease</keyword>
<dbReference type="RefSeq" id="WP_148733164.1">
    <property type="nucleotide sequence ID" value="NZ_VSSB01000001.1"/>
</dbReference>
<dbReference type="GO" id="GO:0004519">
    <property type="term" value="F:endonuclease activity"/>
    <property type="evidence" value="ECO:0007669"/>
    <property type="project" value="UniProtKB-KW"/>
</dbReference>
<proteinExistence type="predicted"/>
<dbReference type="InterPro" id="IPR034139">
    <property type="entry name" value="TOPRIM_OLD"/>
</dbReference>
<dbReference type="AlphaFoldDB" id="A0A5S4V6M4"/>
<evidence type="ECO:0000313" key="3">
    <source>
        <dbReference type="Proteomes" id="UP000325243"/>
    </source>
</evidence>
<dbReference type="Proteomes" id="UP000325243">
    <property type="component" value="Unassembled WGS sequence"/>
</dbReference>
<reference evidence="2 3" key="1">
    <citation type="submission" date="2019-08" db="EMBL/GenBank/DDBJ databases">
        <authorList>
            <person name="Hu J."/>
        </authorList>
    </citation>
    <scope>NUCLEOTIDE SEQUENCE [LARGE SCALE GENOMIC DNA]</scope>
    <source>
        <strain evidence="2 3">NEAU-184</strain>
    </source>
</reference>
<comment type="caution">
    <text evidence="2">The sequence shown here is derived from an EMBL/GenBank/DDBJ whole genome shotgun (WGS) entry which is preliminary data.</text>
</comment>
<name>A0A5S4V6M4_9MICO</name>